<dbReference type="GO" id="GO:0005634">
    <property type="term" value="C:nucleus"/>
    <property type="evidence" value="ECO:0007669"/>
    <property type="project" value="UniProtKB-SubCell"/>
</dbReference>
<dbReference type="STRING" id="112090.W4FV54"/>
<evidence type="ECO:0000256" key="12">
    <source>
        <dbReference type="ARBA" id="ARBA00031195"/>
    </source>
</evidence>
<keyword evidence="8" id="KW-0276">Fatty acid metabolism</keyword>
<evidence type="ECO:0000313" key="15">
    <source>
        <dbReference type="EMBL" id="ETV71372.1"/>
    </source>
</evidence>
<dbReference type="Pfam" id="PF02230">
    <property type="entry name" value="Abhydrolase_2"/>
    <property type="match status" value="1"/>
</dbReference>
<dbReference type="InterPro" id="IPR003140">
    <property type="entry name" value="PLipase/COase/thioEstase"/>
</dbReference>
<protein>
    <recommendedName>
        <fullName evidence="4">palmitoyl-protein hydrolase</fullName>
        <ecNumber evidence="4">3.1.2.22</ecNumber>
    </recommendedName>
    <alternativeName>
        <fullName evidence="12">Palmitoyl-protein hydrolase</fullName>
    </alternativeName>
</protein>
<dbReference type="InterPro" id="IPR050565">
    <property type="entry name" value="LYPA1-2/EST-like"/>
</dbReference>
<dbReference type="EC" id="3.1.2.22" evidence="4"/>
<dbReference type="GO" id="GO:0008474">
    <property type="term" value="F:palmitoyl-(protein) hydrolase activity"/>
    <property type="evidence" value="ECO:0007669"/>
    <property type="project" value="UniProtKB-EC"/>
</dbReference>
<comment type="subcellular location">
    <subcellularLocation>
        <location evidence="2">Cytoplasm</location>
    </subcellularLocation>
    <subcellularLocation>
        <location evidence="1">Nucleus</location>
    </subcellularLocation>
</comment>
<keyword evidence="9" id="KW-0443">Lipid metabolism</keyword>
<gene>
    <name evidence="15" type="ORF">H257_13270</name>
</gene>
<dbReference type="Gene3D" id="3.40.50.1820">
    <property type="entry name" value="alpha/beta hydrolase"/>
    <property type="match status" value="1"/>
</dbReference>
<feature type="domain" description="Phospholipase/carboxylesterase/thioesterase" evidence="14">
    <location>
        <begin position="38"/>
        <end position="246"/>
    </location>
</feature>
<dbReference type="GO" id="GO:0006631">
    <property type="term" value="P:fatty acid metabolic process"/>
    <property type="evidence" value="ECO:0007669"/>
    <property type="project" value="UniProtKB-KW"/>
</dbReference>
<organism evidence="15">
    <name type="scientific">Aphanomyces astaci</name>
    <name type="common">Crayfish plague agent</name>
    <dbReference type="NCBI Taxonomy" id="112090"/>
    <lineage>
        <taxon>Eukaryota</taxon>
        <taxon>Sar</taxon>
        <taxon>Stramenopiles</taxon>
        <taxon>Oomycota</taxon>
        <taxon>Saprolegniomycetes</taxon>
        <taxon>Saprolegniales</taxon>
        <taxon>Verrucalvaceae</taxon>
        <taxon>Aphanomyces</taxon>
    </lineage>
</organism>
<dbReference type="EMBL" id="KI913160">
    <property type="protein sequence ID" value="ETV71372.1"/>
    <property type="molecule type" value="Genomic_DNA"/>
</dbReference>
<comment type="similarity">
    <text evidence="3">Belongs to the AB hydrolase superfamily. AB hydrolase 2 family.</text>
</comment>
<comment type="function">
    <text evidence="11">Hydrolyzes fatty acids from S-acylated cysteine residues in proteins with a strong preference for palmitoylated G-alpha proteins over other acyl substrates. Mediates the deacylation of G-alpha proteins such as GPA1 in vivo, but has weak or no activity toward palmitoylated Ras proteins. Has weak lysophospholipase activity in vitro; however such activity may not exist in vivo.</text>
</comment>
<comment type="catalytic activity">
    <reaction evidence="13">
        <text>S-hexadecanoyl-L-cysteinyl-[protein] + H2O = L-cysteinyl-[protein] + hexadecanoate + H(+)</text>
        <dbReference type="Rhea" id="RHEA:19233"/>
        <dbReference type="Rhea" id="RHEA-COMP:10131"/>
        <dbReference type="Rhea" id="RHEA-COMP:11032"/>
        <dbReference type="ChEBI" id="CHEBI:7896"/>
        <dbReference type="ChEBI" id="CHEBI:15377"/>
        <dbReference type="ChEBI" id="CHEBI:15378"/>
        <dbReference type="ChEBI" id="CHEBI:29950"/>
        <dbReference type="ChEBI" id="CHEBI:74151"/>
        <dbReference type="EC" id="3.1.2.22"/>
    </reaction>
</comment>
<evidence type="ECO:0000256" key="7">
    <source>
        <dbReference type="ARBA" id="ARBA00022801"/>
    </source>
</evidence>
<evidence type="ECO:0000256" key="9">
    <source>
        <dbReference type="ARBA" id="ARBA00023098"/>
    </source>
</evidence>
<evidence type="ECO:0000256" key="8">
    <source>
        <dbReference type="ARBA" id="ARBA00022832"/>
    </source>
</evidence>
<evidence type="ECO:0000256" key="2">
    <source>
        <dbReference type="ARBA" id="ARBA00004496"/>
    </source>
</evidence>
<keyword evidence="6" id="KW-0963">Cytoplasm</keyword>
<proteinExistence type="inferred from homology"/>
<dbReference type="PANTHER" id="PTHR10655">
    <property type="entry name" value="LYSOPHOSPHOLIPASE-RELATED"/>
    <property type="match status" value="1"/>
</dbReference>
<keyword evidence="10" id="KW-0539">Nucleus</keyword>
<dbReference type="OrthoDB" id="2418081at2759"/>
<dbReference type="PANTHER" id="PTHR10655:SF17">
    <property type="entry name" value="LYSOPHOSPHOLIPASE-LIKE PROTEIN 1"/>
    <property type="match status" value="1"/>
</dbReference>
<keyword evidence="7" id="KW-0378">Hydrolase</keyword>
<evidence type="ECO:0000256" key="11">
    <source>
        <dbReference type="ARBA" id="ARBA00029392"/>
    </source>
</evidence>
<reference evidence="15" key="1">
    <citation type="submission" date="2013-12" db="EMBL/GenBank/DDBJ databases">
        <title>The Genome Sequence of Aphanomyces astaci APO3.</title>
        <authorList>
            <consortium name="The Broad Institute Genomics Platform"/>
            <person name="Russ C."/>
            <person name="Tyler B."/>
            <person name="van West P."/>
            <person name="Dieguez-Uribeondo J."/>
            <person name="Young S.K."/>
            <person name="Zeng Q."/>
            <person name="Gargeya S."/>
            <person name="Fitzgerald M."/>
            <person name="Abouelleil A."/>
            <person name="Alvarado L."/>
            <person name="Chapman S.B."/>
            <person name="Gainer-Dewar J."/>
            <person name="Goldberg J."/>
            <person name="Griggs A."/>
            <person name="Gujja S."/>
            <person name="Hansen M."/>
            <person name="Howarth C."/>
            <person name="Imamovic A."/>
            <person name="Ireland A."/>
            <person name="Larimer J."/>
            <person name="McCowan C."/>
            <person name="Murphy C."/>
            <person name="Pearson M."/>
            <person name="Poon T.W."/>
            <person name="Priest M."/>
            <person name="Roberts A."/>
            <person name="Saif S."/>
            <person name="Shea T."/>
            <person name="Sykes S."/>
            <person name="Wortman J."/>
            <person name="Nusbaum C."/>
            <person name="Birren B."/>
        </authorList>
    </citation>
    <scope>NUCLEOTIDE SEQUENCE [LARGE SCALE GENOMIC DNA]</scope>
    <source>
        <strain evidence="15">APO3</strain>
    </source>
</reference>
<dbReference type="GO" id="GO:0005737">
    <property type="term" value="C:cytoplasm"/>
    <property type="evidence" value="ECO:0007669"/>
    <property type="project" value="UniProtKB-SubCell"/>
</dbReference>
<dbReference type="VEuPathDB" id="FungiDB:H257_13270"/>
<evidence type="ECO:0000256" key="6">
    <source>
        <dbReference type="ARBA" id="ARBA00022490"/>
    </source>
</evidence>
<dbReference type="FunFam" id="3.40.50.1820:FF:000276">
    <property type="entry name" value="Acyl-protein thioesterase 1"/>
    <property type="match status" value="1"/>
</dbReference>
<dbReference type="AlphaFoldDB" id="W4FV54"/>
<evidence type="ECO:0000256" key="3">
    <source>
        <dbReference type="ARBA" id="ARBA00006499"/>
    </source>
</evidence>
<evidence type="ECO:0000256" key="5">
    <source>
        <dbReference type="ARBA" id="ARBA00022487"/>
    </source>
</evidence>
<dbReference type="InterPro" id="IPR029058">
    <property type="entry name" value="AB_hydrolase_fold"/>
</dbReference>
<keyword evidence="5" id="KW-0719">Serine esterase</keyword>
<evidence type="ECO:0000256" key="1">
    <source>
        <dbReference type="ARBA" id="ARBA00004123"/>
    </source>
</evidence>
<evidence type="ECO:0000256" key="10">
    <source>
        <dbReference type="ARBA" id="ARBA00023242"/>
    </source>
</evidence>
<dbReference type="GeneID" id="20815266"/>
<evidence type="ECO:0000256" key="4">
    <source>
        <dbReference type="ARBA" id="ARBA00012423"/>
    </source>
</evidence>
<evidence type="ECO:0000256" key="13">
    <source>
        <dbReference type="ARBA" id="ARBA00047337"/>
    </source>
</evidence>
<evidence type="ECO:0000259" key="14">
    <source>
        <dbReference type="Pfam" id="PF02230"/>
    </source>
</evidence>
<name>W4FV54_APHAT</name>
<dbReference type="RefSeq" id="XP_009839037.1">
    <property type="nucleotide sequence ID" value="XM_009840735.1"/>
</dbReference>
<dbReference type="SUPFAM" id="SSF53474">
    <property type="entry name" value="alpha/beta-Hydrolases"/>
    <property type="match status" value="1"/>
</dbReference>
<dbReference type="GO" id="GO:0052689">
    <property type="term" value="F:carboxylic ester hydrolase activity"/>
    <property type="evidence" value="ECO:0007669"/>
    <property type="project" value="UniProtKB-KW"/>
</dbReference>
<sequence>MLGRVQRRLPLLCHRAMSRRPLSTHAVGVDDASTITFTPKAPHTASLIFMHGLGDTAYGWADSIQHIAQRLPHLKCVLPTAPTQPVTLNMGASMPSWYDIRSLTDRAGDPCTGIDSSRERIEKIIQGEIDGGIPPSRIVLGGFSQGGAMSLYTGYQLDKALAGILVLSGYLPNQEGFHANEVTKDVPLLMCHGEDDTVVRLDWAKRSLDVLKASHAVTTADFKVYPDMEHSACLDELDAIEKWLKKRLPHVASL</sequence>
<accession>W4FV54</accession>